<name>A0A1V6US56_9EURO</name>
<accession>A0A1V6US56</accession>
<comment type="caution">
    <text evidence="1">The sequence shown here is derived from an EMBL/GenBank/DDBJ whole genome shotgun (WGS) entry which is preliminary data.</text>
</comment>
<dbReference type="AlphaFoldDB" id="A0A1V6US56"/>
<proteinExistence type="predicted"/>
<evidence type="ECO:0000313" key="2">
    <source>
        <dbReference type="Proteomes" id="UP000191500"/>
    </source>
</evidence>
<protein>
    <recommendedName>
        <fullName evidence="3">Cupin 2 conserved barrel domain-containing protein</fullName>
    </recommendedName>
</protein>
<keyword evidence="2" id="KW-1185">Reference proteome</keyword>
<gene>
    <name evidence="1" type="ORF">PENCOP_c005G00264</name>
</gene>
<evidence type="ECO:0008006" key="3">
    <source>
        <dbReference type="Google" id="ProtNLM"/>
    </source>
</evidence>
<dbReference type="STRING" id="36646.A0A1V6US56"/>
<organism evidence="1 2">
    <name type="scientific">Penicillium coprophilum</name>
    <dbReference type="NCBI Taxonomy" id="36646"/>
    <lineage>
        <taxon>Eukaryota</taxon>
        <taxon>Fungi</taxon>
        <taxon>Dikarya</taxon>
        <taxon>Ascomycota</taxon>
        <taxon>Pezizomycotina</taxon>
        <taxon>Eurotiomycetes</taxon>
        <taxon>Eurotiomycetidae</taxon>
        <taxon>Eurotiales</taxon>
        <taxon>Aspergillaceae</taxon>
        <taxon>Penicillium</taxon>
    </lineage>
</organism>
<dbReference type="EMBL" id="MDDG01000005">
    <property type="protein sequence ID" value="OQE41079.1"/>
    <property type="molecule type" value="Genomic_DNA"/>
</dbReference>
<reference evidence="2" key="1">
    <citation type="journal article" date="2017" name="Nat. Microbiol.">
        <title>Global analysis of biosynthetic gene clusters reveals vast potential of secondary metabolite production in Penicillium species.</title>
        <authorList>
            <person name="Nielsen J.C."/>
            <person name="Grijseels S."/>
            <person name="Prigent S."/>
            <person name="Ji B."/>
            <person name="Dainat J."/>
            <person name="Nielsen K.F."/>
            <person name="Frisvad J.C."/>
            <person name="Workman M."/>
            <person name="Nielsen J."/>
        </authorList>
    </citation>
    <scope>NUCLEOTIDE SEQUENCE [LARGE SCALE GENOMIC DNA]</scope>
    <source>
        <strain evidence="2">IBT 31321</strain>
    </source>
</reference>
<dbReference type="Proteomes" id="UP000191500">
    <property type="component" value="Unassembled WGS sequence"/>
</dbReference>
<sequence length="113" mass="12870">MAPCKPRTFTAGQDPLTKLDGAISVRDLPRPPDRLFEFQGIMRPSRGIYAKLIANGQKPPTHFHPSQWAFFRVLHRNLTIEFNGRAIHWTPSDGELAVPPYTHHVIYRTPGSR</sequence>
<evidence type="ECO:0000313" key="1">
    <source>
        <dbReference type="EMBL" id="OQE41079.1"/>
    </source>
</evidence>